<protein>
    <submittedName>
        <fullName evidence="1">Uncharacterized protein</fullName>
    </submittedName>
</protein>
<name>A0ABP8GVG6_9BACT</name>
<dbReference type="Proteomes" id="UP001501725">
    <property type="component" value="Unassembled WGS sequence"/>
</dbReference>
<accession>A0ABP8GVG6</accession>
<keyword evidence="2" id="KW-1185">Reference proteome</keyword>
<dbReference type="RefSeq" id="WP_345255732.1">
    <property type="nucleotide sequence ID" value="NZ_BAABGY010000007.1"/>
</dbReference>
<reference evidence="2" key="1">
    <citation type="journal article" date="2019" name="Int. J. Syst. Evol. Microbiol.">
        <title>The Global Catalogue of Microorganisms (GCM) 10K type strain sequencing project: providing services to taxonomists for standard genome sequencing and annotation.</title>
        <authorList>
            <consortium name="The Broad Institute Genomics Platform"/>
            <consortium name="The Broad Institute Genome Sequencing Center for Infectious Disease"/>
            <person name="Wu L."/>
            <person name="Ma J."/>
        </authorList>
    </citation>
    <scope>NUCLEOTIDE SEQUENCE [LARGE SCALE GENOMIC DNA]</scope>
    <source>
        <strain evidence="2">JCM 17919</strain>
    </source>
</reference>
<evidence type="ECO:0000313" key="1">
    <source>
        <dbReference type="EMBL" id="GAA4330543.1"/>
    </source>
</evidence>
<gene>
    <name evidence="1" type="ORF">GCM10023184_21750</name>
</gene>
<comment type="caution">
    <text evidence="1">The sequence shown here is derived from an EMBL/GenBank/DDBJ whole genome shotgun (WGS) entry which is preliminary data.</text>
</comment>
<proteinExistence type="predicted"/>
<organism evidence="1 2">
    <name type="scientific">Flaviaesturariibacter amylovorans</name>
    <dbReference type="NCBI Taxonomy" id="1084520"/>
    <lineage>
        <taxon>Bacteria</taxon>
        <taxon>Pseudomonadati</taxon>
        <taxon>Bacteroidota</taxon>
        <taxon>Chitinophagia</taxon>
        <taxon>Chitinophagales</taxon>
        <taxon>Chitinophagaceae</taxon>
        <taxon>Flaviaestuariibacter</taxon>
    </lineage>
</organism>
<dbReference type="EMBL" id="BAABGY010000007">
    <property type="protein sequence ID" value="GAA4330543.1"/>
    <property type="molecule type" value="Genomic_DNA"/>
</dbReference>
<evidence type="ECO:0000313" key="2">
    <source>
        <dbReference type="Proteomes" id="UP001501725"/>
    </source>
</evidence>
<sequence length="117" mass="13401">MTPTSLLALPFMLHGTRYSCDAHIDATEFPCLVFVCFYHPDLLAVYGNEITVKTDFDFLLLRTDECIELTTVRQAILDALQRQPEWMTERAASMTLRTPAEAVIIKRPYLPGHRSIR</sequence>